<evidence type="ECO:0000313" key="3">
    <source>
        <dbReference type="EMBL" id="KAE8256806.1"/>
    </source>
</evidence>
<dbReference type="Proteomes" id="UP000836402">
    <property type="component" value="Unassembled WGS sequence"/>
</dbReference>
<feature type="compositionally biased region" description="Polar residues" evidence="1">
    <location>
        <begin position="648"/>
        <end position="665"/>
    </location>
</feature>
<feature type="compositionally biased region" description="Polar residues" evidence="1">
    <location>
        <begin position="580"/>
        <end position="590"/>
    </location>
</feature>
<evidence type="ECO:0000313" key="5">
    <source>
        <dbReference type="Proteomes" id="UP000836402"/>
    </source>
</evidence>
<evidence type="ECO:0000256" key="1">
    <source>
        <dbReference type="SAM" id="MobiDB-lite"/>
    </source>
</evidence>
<feature type="compositionally biased region" description="Polar residues" evidence="1">
    <location>
        <begin position="452"/>
        <end position="468"/>
    </location>
</feature>
<keyword evidence="5" id="KW-1185">Reference proteome</keyword>
<proteinExistence type="predicted"/>
<feature type="region of interest" description="Disordered" evidence="1">
    <location>
        <begin position="353"/>
        <end position="424"/>
    </location>
</feature>
<accession>A0A177V1P4</accession>
<evidence type="ECO:0000313" key="4">
    <source>
        <dbReference type="Proteomes" id="UP000077671"/>
    </source>
</evidence>
<reference evidence="2" key="3">
    <citation type="submission" date="2020-10" db="EMBL/GenBank/DDBJ databases">
        <authorList>
            <person name="Sedaghatjoo S."/>
        </authorList>
    </citation>
    <scope>NUCLEOTIDE SEQUENCE</scope>
    <source>
        <strain evidence="2">AZH3</strain>
    </source>
</reference>
<dbReference type="EMBL" id="LWDD02000751">
    <property type="protein sequence ID" value="KAE8256806.1"/>
    <property type="molecule type" value="Genomic_DNA"/>
</dbReference>
<dbReference type="EMBL" id="CAJHJG010006927">
    <property type="protein sequence ID" value="CAD6960956.1"/>
    <property type="molecule type" value="Genomic_DNA"/>
</dbReference>
<feature type="region of interest" description="Disordered" evidence="1">
    <location>
        <begin position="138"/>
        <end position="173"/>
    </location>
</feature>
<feature type="compositionally biased region" description="Low complexity" evidence="1">
    <location>
        <begin position="624"/>
        <end position="636"/>
    </location>
</feature>
<feature type="region of interest" description="Disordered" evidence="1">
    <location>
        <begin position="491"/>
        <end position="510"/>
    </location>
</feature>
<dbReference type="AlphaFoldDB" id="A0A177V1P4"/>
<comment type="caution">
    <text evidence="3">The sequence shown here is derived from an EMBL/GenBank/DDBJ whole genome shotgun (WGS) entry which is preliminary data.</text>
</comment>
<reference evidence="3" key="1">
    <citation type="submission" date="2016-04" db="EMBL/GenBank/DDBJ databases">
        <authorList>
            <person name="Nguyen H.D."/>
            <person name="Kesanakurti P."/>
            <person name="Cullis J."/>
            <person name="Levesque C.A."/>
            <person name="Hambleton S."/>
        </authorList>
    </citation>
    <scope>NUCLEOTIDE SEQUENCE</scope>
    <source>
        <strain evidence="3">DAOMC 238032</strain>
    </source>
</reference>
<feature type="compositionally biased region" description="Polar residues" evidence="1">
    <location>
        <begin position="410"/>
        <end position="424"/>
    </location>
</feature>
<gene>
    <name evidence="3" type="ORF">A4X03_0g5042</name>
    <name evidence="2" type="ORF">JKIAZH3_G9327</name>
</gene>
<dbReference type="Proteomes" id="UP000077671">
    <property type="component" value="Unassembled WGS sequence"/>
</dbReference>
<protein>
    <submittedName>
        <fullName evidence="3">Uncharacterized protein</fullName>
    </submittedName>
</protein>
<feature type="compositionally biased region" description="Acidic residues" evidence="1">
    <location>
        <begin position="594"/>
        <end position="612"/>
    </location>
</feature>
<feature type="compositionally biased region" description="Polar residues" evidence="1">
    <location>
        <begin position="378"/>
        <end position="402"/>
    </location>
</feature>
<name>A0A177V1P4_9BASI</name>
<reference evidence="3" key="2">
    <citation type="journal article" date="2019" name="IMA Fungus">
        <title>Genome sequencing and comparison of five Tilletia species to identify candidate genes for the detection of regulated species infecting wheat.</title>
        <authorList>
            <person name="Nguyen H.D.T."/>
            <person name="Sultana T."/>
            <person name="Kesanakurti P."/>
            <person name="Hambleton S."/>
        </authorList>
    </citation>
    <scope>NUCLEOTIDE SEQUENCE</scope>
    <source>
        <strain evidence="3">DAOMC 238032</strain>
    </source>
</reference>
<feature type="compositionally biased region" description="Low complexity" evidence="1">
    <location>
        <begin position="357"/>
        <end position="374"/>
    </location>
</feature>
<evidence type="ECO:0000313" key="2">
    <source>
        <dbReference type="EMBL" id="CAD6960956.1"/>
    </source>
</evidence>
<sequence length="665" mass="68723">MATTQLPPAELARALRAILSLSSSSSSTSQRTDISSVYSTLASLALDESATESAALWAELALLAAPSSQTLSAALQPRQARPSSSSPTAVGFTIVLDLDRLSARAVPLELDWQSTSRPEDEEDLTRVVEPAGRPLPARNGTLRYWPADSDDTASSPADMIPTKDAPADRKKRGPSEVQMHLISLWHSYSLFVPSTTYTALARRISTDAAHSSGAITRSVVEAVAEAHDRCESARLYTGTWPNAHVVAAFAARLINSVSRHSADSEASGGGGGGRVLSSTVVLPFSIGSRAWNSDVPSLPSDLATFSGNGSVPDAAPAVVEDGNNAGRALWSRLGRKGKDLSRASSLRKSVDVDRNVDCNGDSNVDCNGDVNNDGAATGPNSGGTNSSHQSKAAVPETSSNGGDNAAVSDTVINPNPTSTSTSNAGTGVAVAVGLNSAAAGVASHGPTFSVVQSCNNPGSGSGDQTKPTSSSNRNLSNNILNIGFGISFKFPGTSSSSSSRSRQQEREERDRNYALQLAAARNAASSAAVVVAVPGSSAIGQSKTGEGGGGSNTQVGPAASNKKKSQPRPVAQPSKPQRLHSGNGQVSQSFMDWIPEDERAEAEADAEEEGDEGGSTTHPRAGMTTKTTVTTTTVTVIDRFPQAAPGTPQEQRISNQQVPNPNSNT</sequence>
<feature type="region of interest" description="Disordered" evidence="1">
    <location>
        <begin position="452"/>
        <end position="476"/>
    </location>
</feature>
<feature type="region of interest" description="Disordered" evidence="1">
    <location>
        <begin position="539"/>
        <end position="665"/>
    </location>
</feature>
<organism evidence="3 4">
    <name type="scientific">Tilletia caries</name>
    <name type="common">wheat bunt fungus</name>
    <dbReference type="NCBI Taxonomy" id="13290"/>
    <lineage>
        <taxon>Eukaryota</taxon>
        <taxon>Fungi</taxon>
        <taxon>Dikarya</taxon>
        <taxon>Basidiomycota</taxon>
        <taxon>Ustilaginomycotina</taxon>
        <taxon>Exobasidiomycetes</taxon>
        <taxon>Tilletiales</taxon>
        <taxon>Tilletiaceae</taxon>
        <taxon>Tilletia</taxon>
    </lineage>
</organism>